<evidence type="ECO:0000313" key="2">
    <source>
        <dbReference type="EMBL" id="RJX66892.1"/>
    </source>
</evidence>
<feature type="transmembrane region" description="Helical" evidence="1">
    <location>
        <begin position="191"/>
        <end position="210"/>
    </location>
</feature>
<dbReference type="EMBL" id="RAHJ01000019">
    <property type="protein sequence ID" value="RJX66892.1"/>
    <property type="molecule type" value="Genomic_DNA"/>
</dbReference>
<dbReference type="Proteomes" id="UP000284322">
    <property type="component" value="Unassembled WGS sequence"/>
</dbReference>
<feature type="transmembrane region" description="Helical" evidence="1">
    <location>
        <begin position="91"/>
        <end position="110"/>
    </location>
</feature>
<feature type="transmembrane region" description="Helical" evidence="1">
    <location>
        <begin position="163"/>
        <end position="179"/>
    </location>
</feature>
<feature type="transmembrane region" description="Helical" evidence="1">
    <location>
        <begin position="64"/>
        <end position="86"/>
    </location>
</feature>
<evidence type="ECO:0000313" key="3">
    <source>
        <dbReference type="Proteomes" id="UP000284322"/>
    </source>
</evidence>
<keyword evidence="1" id="KW-0812">Transmembrane</keyword>
<organism evidence="2 3">
    <name type="scientific">Tsuneonella suprasediminis</name>
    <dbReference type="NCBI Taxonomy" id="2306996"/>
    <lineage>
        <taxon>Bacteria</taxon>
        <taxon>Pseudomonadati</taxon>
        <taxon>Pseudomonadota</taxon>
        <taxon>Alphaproteobacteria</taxon>
        <taxon>Sphingomonadales</taxon>
        <taxon>Erythrobacteraceae</taxon>
        <taxon>Tsuneonella</taxon>
    </lineage>
</organism>
<keyword evidence="1" id="KW-1133">Transmembrane helix</keyword>
<dbReference type="OrthoDB" id="327431at2"/>
<evidence type="ECO:0008006" key="4">
    <source>
        <dbReference type="Google" id="ProtNLM"/>
    </source>
</evidence>
<sequence>MFIGHWSAAFAARAMSERSPRLGTLFVAAQLVDWAFFTFVLLGIEHMRVVPGITAMNPMDLYDMPWTHSLLGTCGFAFTFGAIVWLGMRELFPALITAMVVVSHWLLDFIVHRPDLTLAGFPPKLGMGLWNIPSVEAPLELALTFGTMWWYIRRTDGPPVPPLILAIMLIALQLFNWLAPSPATGAPVAPMAMMALAAYLLTTIVAWWVGTTRRHRCKID</sequence>
<evidence type="ECO:0000256" key="1">
    <source>
        <dbReference type="SAM" id="Phobius"/>
    </source>
</evidence>
<accession>A0A419R063</accession>
<dbReference type="AlphaFoldDB" id="A0A419R063"/>
<feature type="transmembrane region" description="Helical" evidence="1">
    <location>
        <begin position="22"/>
        <end position="44"/>
    </location>
</feature>
<proteinExistence type="predicted"/>
<keyword evidence="3" id="KW-1185">Reference proteome</keyword>
<reference evidence="2 3" key="1">
    <citation type="submission" date="2018-09" db="EMBL/GenBank/DDBJ databases">
        <title>Altererythrobacter sp.Ery1 and Ery12, the genome sequencing of novel strains in genus Alterythrobacter.</title>
        <authorList>
            <person name="Cheng H."/>
            <person name="Wu Y.-H."/>
            <person name="Fang C."/>
            <person name="Xu X.-W."/>
        </authorList>
    </citation>
    <scope>NUCLEOTIDE SEQUENCE [LARGE SCALE GENOMIC DNA]</scope>
    <source>
        <strain evidence="2 3">Ery12</strain>
    </source>
</reference>
<gene>
    <name evidence="2" type="ORF">D6858_11080</name>
</gene>
<protein>
    <recommendedName>
        <fullName evidence="4">DUF457 family protein</fullName>
    </recommendedName>
</protein>
<keyword evidence="1" id="KW-0472">Membrane</keyword>
<feature type="transmembrane region" description="Helical" evidence="1">
    <location>
        <begin position="130"/>
        <end position="151"/>
    </location>
</feature>
<name>A0A419R063_9SPHN</name>
<comment type="caution">
    <text evidence="2">The sequence shown here is derived from an EMBL/GenBank/DDBJ whole genome shotgun (WGS) entry which is preliminary data.</text>
</comment>